<protein>
    <submittedName>
        <fullName evidence="2">Nuclear transport factor 2 family protein</fullName>
    </submittedName>
</protein>
<gene>
    <name evidence="2" type="ORF">OEZ71_04365</name>
</gene>
<sequence length="132" mass="14894">MTRATIEAYYAAFNRGDLDAMLETLHDDFAHHVNEGATRLGKQAFAEFCRHMNETYREELTDMVVFSNDAGTRGAAEFVVNGTYLKTDPGLPEARGQKYVLPAGGFFDLKDGKITRVTTYYNLQDWIRQVSA</sequence>
<comment type="caution">
    <text evidence="2">The sequence shown here is derived from an EMBL/GenBank/DDBJ whole genome shotgun (WGS) entry which is preliminary data.</text>
</comment>
<dbReference type="SUPFAM" id="SSF54427">
    <property type="entry name" value="NTF2-like"/>
    <property type="match status" value="1"/>
</dbReference>
<dbReference type="Gene3D" id="3.10.450.50">
    <property type="match status" value="1"/>
</dbReference>
<accession>A0ABT2ZK77</accession>
<name>A0ABT2ZK77_9RHOB</name>
<dbReference type="EMBL" id="JAOWKZ010000001">
    <property type="protein sequence ID" value="MCV2871524.1"/>
    <property type="molecule type" value="Genomic_DNA"/>
</dbReference>
<dbReference type="Pfam" id="PF12680">
    <property type="entry name" value="SnoaL_2"/>
    <property type="match status" value="1"/>
</dbReference>
<proteinExistence type="predicted"/>
<dbReference type="Proteomes" id="UP001652564">
    <property type="component" value="Unassembled WGS sequence"/>
</dbReference>
<reference evidence="2 3" key="1">
    <citation type="submission" date="2022-10" db="EMBL/GenBank/DDBJ databases">
        <title>Defluviimonas sp. nov., isolated from ocean surface sediments.</title>
        <authorList>
            <person name="He W."/>
            <person name="Wang L."/>
            <person name="Zhang D.-F."/>
        </authorList>
    </citation>
    <scope>NUCLEOTIDE SEQUENCE [LARGE SCALE GENOMIC DNA]</scope>
    <source>
        <strain evidence="2 3">WL0050</strain>
    </source>
</reference>
<dbReference type="RefSeq" id="WP_263738692.1">
    <property type="nucleotide sequence ID" value="NZ_JAOWKZ010000001.1"/>
</dbReference>
<dbReference type="InterPro" id="IPR032710">
    <property type="entry name" value="NTF2-like_dom_sf"/>
</dbReference>
<dbReference type="InterPro" id="IPR037401">
    <property type="entry name" value="SnoaL-like"/>
</dbReference>
<evidence type="ECO:0000313" key="2">
    <source>
        <dbReference type="EMBL" id="MCV2871524.1"/>
    </source>
</evidence>
<organism evidence="2 3">
    <name type="scientific">Albidovulum litorale</name>
    <dbReference type="NCBI Taxonomy" id="2984134"/>
    <lineage>
        <taxon>Bacteria</taxon>
        <taxon>Pseudomonadati</taxon>
        <taxon>Pseudomonadota</taxon>
        <taxon>Alphaproteobacteria</taxon>
        <taxon>Rhodobacterales</taxon>
        <taxon>Paracoccaceae</taxon>
        <taxon>Albidovulum</taxon>
    </lineage>
</organism>
<feature type="domain" description="SnoaL-like" evidence="1">
    <location>
        <begin position="6"/>
        <end position="117"/>
    </location>
</feature>
<evidence type="ECO:0000259" key="1">
    <source>
        <dbReference type="Pfam" id="PF12680"/>
    </source>
</evidence>
<dbReference type="NCBIfam" id="TIGR02096">
    <property type="entry name" value="ketosteroid isomerase-related protein"/>
    <property type="match status" value="1"/>
</dbReference>
<keyword evidence="3" id="KW-1185">Reference proteome</keyword>
<evidence type="ECO:0000313" key="3">
    <source>
        <dbReference type="Proteomes" id="UP001652564"/>
    </source>
</evidence>
<dbReference type="InterPro" id="IPR011721">
    <property type="entry name" value="CHP02096"/>
</dbReference>